<feature type="domain" description="Protein kinase" evidence="11">
    <location>
        <begin position="461"/>
        <end position="721"/>
    </location>
</feature>
<keyword evidence="5 9" id="KW-0863">Zinc-finger</keyword>
<keyword evidence="15" id="KW-1185">Reference proteome</keyword>
<dbReference type="InterPro" id="IPR000961">
    <property type="entry name" value="AGC-kinase_C"/>
</dbReference>
<feature type="compositionally biased region" description="Pro residues" evidence="10">
    <location>
        <begin position="102"/>
        <end position="111"/>
    </location>
</feature>
<dbReference type="CDD" id="cd05123">
    <property type="entry name" value="STKc_AGC"/>
    <property type="match status" value="1"/>
</dbReference>
<evidence type="ECO:0000313" key="14">
    <source>
        <dbReference type="EMBL" id="CCI10034.1"/>
    </source>
</evidence>
<evidence type="ECO:0000256" key="9">
    <source>
        <dbReference type="PROSITE-ProRule" id="PRU00091"/>
    </source>
</evidence>
<dbReference type="FunFam" id="1.10.510.10:FF:000465">
    <property type="entry name" value="Non-specific serine/threonine protein kinase"/>
    <property type="match status" value="1"/>
</dbReference>
<dbReference type="InterPro" id="IPR017455">
    <property type="entry name" value="Znf_FYVE-rel"/>
</dbReference>
<feature type="compositionally biased region" description="Basic and acidic residues" evidence="10">
    <location>
        <begin position="830"/>
        <end position="851"/>
    </location>
</feature>
<evidence type="ECO:0000259" key="13">
    <source>
        <dbReference type="PROSITE" id="PS51285"/>
    </source>
</evidence>
<dbReference type="CDD" id="cd00065">
    <property type="entry name" value="FYVE_like_SF"/>
    <property type="match status" value="1"/>
</dbReference>
<feature type="domain" description="AGC-kinase C-terminal" evidence="13">
    <location>
        <begin position="722"/>
        <end position="799"/>
    </location>
</feature>
<dbReference type="InterPro" id="IPR008271">
    <property type="entry name" value="Ser/Thr_kinase_AS"/>
</dbReference>
<dbReference type="PANTHER" id="PTHR24351">
    <property type="entry name" value="RIBOSOMAL PROTEIN S6 KINASE"/>
    <property type="match status" value="1"/>
</dbReference>
<dbReference type="Gene3D" id="1.10.510.10">
    <property type="entry name" value="Transferase(Phosphotransferase) domain 1"/>
    <property type="match status" value="1"/>
</dbReference>
<dbReference type="SUPFAM" id="SSF56112">
    <property type="entry name" value="Protein kinase-like (PK-like)"/>
    <property type="match status" value="1"/>
</dbReference>
<evidence type="ECO:0000313" key="15">
    <source>
        <dbReference type="Proteomes" id="UP000053237"/>
    </source>
</evidence>
<dbReference type="InterPro" id="IPR011009">
    <property type="entry name" value="Kinase-like_dom_sf"/>
</dbReference>
<evidence type="ECO:0000256" key="3">
    <source>
        <dbReference type="ARBA" id="ARBA00022723"/>
    </source>
</evidence>
<proteinExistence type="predicted"/>
<evidence type="ECO:0008006" key="16">
    <source>
        <dbReference type="Google" id="ProtNLM"/>
    </source>
</evidence>
<feature type="domain" description="FYVE-type" evidence="12">
    <location>
        <begin position="378"/>
        <end position="428"/>
    </location>
</feature>
<keyword evidence="3" id="KW-0479">Metal-binding</keyword>
<evidence type="ECO:0000256" key="8">
    <source>
        <dbReference type="ARBA" id="ARBA00022840"/>
    </source>
</evidence>
<dbReference type="InterPro" id="IPR045270">
    <property type="entry name" value="STKc_AGC"/>
</dbReference>
<evidence type="ECO:0000256" key="5">
    <source>
        <dbReference type="ARBA" id="ARBA00022771"/>
    </source>
</evidence>
<feature type="region of interest" description="Disordered" evidence="10">
    <location>
        <begin position="821"/>
        <end position="851"/>
    </location>
</feature>
<dbReference type="PROSITE" id="PS50178">
    <property type="entry name" value="ZF_FYVE"/>
    <property type="match status" value="1"/>
</dbReference>
<feature type="region of interest" description="Disordered" evidence="10">
    <location>
        <begin position="34"/>
        <end position="114"/>
    </location>
</feature>
<evidence type="ECO:0000259" key="11">
    <source>
        <dbReference type="PROSITE" id="PS50011"/>
    </source>
</evidence>
<name>A0A024FTQ0_9STRA</name>
<evidence type="ECO:0000256" key="4">
    <source>
        <dbReference type="ARBA" id="ARBA00022741"/>
    </source>
</evidence>
<keyword evidence="7" id="KW-0862">Zinc</keyword>
<keyword evidence="1" id="KW-0723">Serine/threonine-protein kinase</keyword>
<dbReference type="InterPro" id="IPR011011">
    <property type="entry name" value="Znf_FYVE_PHD"/>
</dbReference>
<dbReference type="AlphaFoldDB" id="A0A024FTQ0"/>
<sequence length="978" mass="109950">MPITVNVFRDVVRSKGIGLSISGNITSIINRTIPTTSGSFSKEKRSSATSSVTSVSQESLDLNDDDERRMRLLRKNSQPRYVPDQPSLVGSEEDDTYGYNEPPSPPAPPPGGLLEAASINVQSKMSEMMQMSCQVATCTVEDAPIDCPAYVSKSSRHVDRLVVYIGDSDGSPGGMWSAKLCTRSGSKGGGIYNGSLGSMLPYITKARNDNYGVVIYDDIFKDCIDTNEIDMDQVVVRFITGWRHFVATSNATHIFLAVYRDGGKLLVEALRKHQQEMERFISGIAFIDSTHEVGTKDPYVLRRLLAQWSISYITSRSPFLTRLHADEDRVGSVCFSIGKEFADAEALKSIMESVYASFKARWSGFRVKPAYSGMERLCFICQNSFNMRRWRRHCRTCQNACCEKCSSVESTQLEGQVRLCSVCRALPSLIQWSRPRAVRTGEKESVLGDCTKPGKLSVMDFELITIIGSGACGKVILVQKKAGHDAGRLFAMKVLKKNWVMDKDLVTQTMAERRILQEANHPYIVQLQYAFQNHDKLYMVMDYYSGGSLRHALRRRGRFSIRRTQIYLAQIFLAISHLHSLGIMYRDLKLENVVIAADGNVACTDFGLSKEEMDDQGRTSSFVGTCEYLAPELILKEGYGKAVDWWAFGVLAHEMIQGDSPFRHNSPAVLFEKILGEEPVFSDRFPSEAADLITNLLQKNPQHRLGCGPKGVEEIKAHAFFADIDWENLLEGRMKIPRPPHRLEDVTDESNLNRAITKLREEREEMMPDSPVSLPQSPRERMHFDRFSYAGEESWDPSMASMRFDENLGDFVPTTIGEEDAIIEDEHEDADERQNRKSDHEDYTDDPEFKDSYVAKHEEIVDCEGDLSDECEVASKVSAEHDSANEDLLEDGAEEFESDGGSVDDDKDCEESGSETRTESYAIKTDKFADNTMMDGAMCPGSPHSPRSFVDSLDVAENYNVMDIMEDDESEYQGQYYF</sequence>
<dbReference type="GO" id="GO:0005524">
    <property type="term" value="F:ATP binding"/>
    <property type="evidence" value="ECO:0007669"/>
    <property type="project" value="UniProtKB-KW"/>
</dbReference>
<keyword evidence="4" id="KW-0547">Nucleotide-binding</keyword>
<dbReference type="PROSITE" id="PS51285">
    <property type="entry name" value="AGC_KINASE_CTER"/>
    <property type="match status" value="1"/>
</dbReference>
<dbReference type="PROSITE" id="PS50011">
    <property type="entry name" value="PROTEIN_KINASE_DOM"/>
    <property type="match status" value="1"/>
</dbReference>
<feature type="compositionally biased region" description="Basic and acidic residues" evidence="10">
    <location>
        <begin position="914"/>
        <end position="927"/>
    </location>
</feature>
<dbReference type="InterPro" id="IPR013083">
    <property type="entry name" value="Znf_RING/FYVE/PHD"/>
</dbReference>
<evidence type="ECO:0000256" key="7">
    <source>
        <dbReference type="ARBA" id="ARBA00022833"/>
    </source>
</evidence>
<comment type="caution">
    <text evidence="14">The sequence shown here is derived from an EMBL/GenBank/DDBJ whole genome shotgun (WGS) entry which is preliminary data.</text>
</comment>
<evidence type="ECO:0000259" key="12">
    <source>
        <dbReference type="PROSITE" id="PS50178"/>
    </source>
</evidence>
<keyword evidence="6" id="KW-0418">Kinase</keyword>
<dbReference type="Gene3D" id="3.30.200.20">
    <property type="entry name" value="Phosphorylase Kinase, domain 1"/>
    <property type="match status" value="1"/>
</dbReference>
<dbReference type="PROSITE" id="PS00108">
    <property type="entry name" value="PROTEIN_KINASE_ST"/>
    <property type="match status" value="1"/>
</dbReference>
<dbReference type="GO" id="GO:0004674">
    <property type="term" value="F:protein serine/threonine kinase activity"/>
    <property type="evidence" value="ECO:0007669"/>
    <property type="project" value="UniProtKB-KW"/>
</dbReference>
<keyword evidence="8" id="KW-0067">ATP-binding</keyword>
<feature type="compositionally biased region" description="Low complexity" evidence="10">
    <location>
        <begin position="47"/>
        <end position="56"/>
    </location>
</feature>
<dbReference type="STRING" id="65357.A0A024FTQ0"/>
<gene>
    <name evidence="14" type="ORF">BN9_050940</name>
</gene>
<keyword evidence="2" id="KW-0808">Transferase</keyword>
<dbReference type="SUPFAM" id="SSF57903">
    <property type="entry name" value="FYVE/PHD zinc finger"/>
    <property type="match status" value="1"/>
</dbReference>
<dbReference type="Pfam" id="PF00069">
    <property type="entry name" value="Pkinase"/>
    <property type="match status" value="1"/>
</dbReference>
<feature type="region of interest" description="Disordered" evidence="10">
    <location>
        <begin position="876"/>
        <end position="927"/>
    </location>
</feature>
<dbReference type="InterPro" id="IPR000719">
    <property type="entry name" value="Prot_kinase_dom"/>
</dbReference>
<dbReference type="InParanoid" id="A0A024FTQ0"/>
<evidence type="ECO:0000256" key="2">
    <source>
        <dbReference type="ARBA" id="ARBA00022679"/>
    </source>
</evidence>
<feature type="compositionally biased region" description="Acidic residues" evidence="10">
    <location>
        <begin position="885"/>
        <end position="913"/>
    </location>
</feature>
<dbReference type="OrthoDB" id="421951at2759"/>
<protein>
    <recommendedName>
        <fullName evidence="16">Protein kinase domain-containing protein</fullName>
    </recommendedName>
</protein>
<dbReference type="GO" id="GO:0008270">
    <property type="term" value="F:zinc ion binding"/>
    <property type="evidence" value="ECO:0007669"/>
    <property type="project" value="UniProtKB-KW"/>
</dbReference>
<dbReference type="SMART" id="SM00220">
    <property type="entry name" value="S_TKc"/>
    <property type="match status" value="1"/>
</dbReference>
<dbReference type="Proteomes" id="UP000053237">
    <property type="component" value="Unassembled WGS sequence"/>
</dbReference>
<accession>A0A024FTQ0</accession>
<dbReference type="EMBL" id="CAIX01000067">
    <property type="protein sequence ID" value="CCI10034.1"/>
    <property type="molecule type" value="Genomic_DNA"/>
</dbReference>
<evidence type="ECO:0000256" key="6">
    <source>
        <dbReference type="ARBA" id="ARBA00022777"/>
    </source>
</evidence>
<dbReference type="Gene3D" id="3.30.40.10">
    <property type="entry name" value="Zinc/RING finger domain, C3HC4 (zinc finger)"/>
    <property type="match status" value="1"/>
</dbReference>
<evidence type="ECO:0000256" key="1">
    <source>
        <dbReference type="ARBA" id="ARBA00022527"/>
    </source>
</evidence>
<reference evidence="14 15" key="1">
    <citation type="submission" date="2012-05" db="EMBL/GenBank/DDBJ databases">
        <title>Recombination and specialization in a pathogen metapopulation.</title>
        <authorList>
            <person name="Gardiner A."/>
            <person name="Kemen E."/>
            <person name="Schultz-Larsen T."/>
            <person name="MacLean D."/>
            <person name="Van Oosterhout C."/>
            <person name="Jones J.D.G."/>
        </authorList>
    </citation>
    <scope>NUCLEOTIDE SEQUENCE [LARGE SCALE GENOMIC DNA]</scope>
    <source>
        <strain evidence="14 15">Ac Nc2</strain>
    </source>
</reference>
<organism evidence="14 15">
    <name type="scientific">Albugo candida</name>
    <dbReference type="NCBI Taxonomy" id="65357"/>
    <lineage>
        <taxon>Eukaryota</taxon>
        <taxon>Sar</taxon>
        <taxon>Stramenopiles</taxon>
        <taxon>Oomycota</taxon>
        <taxon>Peronosporomycetes</taxon>
        <taxon>Albuginales</taxon>
        <taxon>Albuginaceae</taxon>
        <taxon>Albugo</taxon>
    </lineage>
</organism>
<evidence type="ECO:0000256" key="10">
    <source>
        <dbReference type="SAM" id="MobiDB-lite"/>
    </source>
</evidence>